<dbReference type="GO" id="GO:0005524">
    <property type="term" value="F:ATP binding"/>
    <property type="evidence" value="ECO:0007669"/>
    <property type="project" value="UniProtKB-KW"/>
</dbReference>
<accession>A0A8S8XJA2</accession>
<dbReference type="InterPro" id="IPR037257">
    <property type="entry name" value="T2SS_E_N_sf"/>
</dbReference>
<keyword evidence="3" id="KW-0067">ATP-binding</keyword>
<dbReference type="GO" id="GO:0016887">
    <property type="term" value="F:ATP hydrolysis activity"/>
    <property type="evidence" value="ECO:0007669"/>
    <property type="project" value="TreeGrafter"/>
</dbReference>
<dbReference type="SUPFAM" id="SSF52540">
    <property type="entry name" value="P-loop containing nucleoside triphosphate hydrolases"/>
    <property type="match status" value="1"/>
</dbReference>
<dbReference type="PANTHER" id="PTHR30258:SF2">
    <property type="entry name" value="COMG OPERON PROTEIN 1"/>
    <property type="match status" value="1"/>
</dbReference>
<dbReference type="SMART" id="SM00382">
    <property type="entry name" value="AAA"/>
    <property type="match status" value="1"/>
</dbReference>
<dbReference type="Pfam" id="PF00437">
    <property type="entry name" value="T2SSE"/>
    <property type="match status" value="1"/>
</dbReference>
<evidence type="ECO:0000256" key="2">
    <source>
        <dbReference type="ARBA" id="ARBA00022741"/>
    </source>
</evidence>
<dbReference type="GO" id="GO:0005886">
    <property type="term" value="C:plasma membrane"/>
    <property type="evidence" value="ECO:0007669"/>
    <property type="project" value="TreeGrafter"/>
</dbReference>
<protein>
    <submittedName>
        <fullName evidence="5">Type II secretion protein</fullName>
    </submittedName>
</protein>
<dbReference type="CDD" id="cd01129">
    <property type="entry name" value="PulE-GspE-like"/>
    <property type="match status" value="1"/>
</dbReference>
<gene>
    <name evidence="5" type="ORF">TMPK1_40240</name>
</gene>
<reference evidence="5" key="1">
    <citation type="submission" date="2021-02" db="EMBL/GenBank/DDBJ databases">
        <title>Genome sequence of Rhodospirillales sp. strain TMPK1 isolated from soil.</title>
        <authorList>
            <person name="Nakai R."/>
            <person name="Kusada H."/>
            <person name="Tamaki H."/>
        </authorList>
    </citation>
    <scope>NUCLEOTIDE SEQUENCE</scope>
    <source>
        <strain evidence="5">TMPK1</strain>
    </source>
</reference>
<dbReference type="Gene3D" id="3.40.50.300">
    <property type="entry name" value="P-loop containing nucleotide triphosphate hydrolases"/>
    <property type="match status" value="1"/>
</dbReference>
<organism evidence="5 6">
    <name type="scientific">Roseiterribacter gracilis</name>
    <dbReference type="NCBI Taxonomy" id="2812848"/>
    <lineage>
        <taxon>Bacteria</taxon>
        <taxon>Pseudomonadati</taxon>
        <taxon>Pseudomonadota</taxon>
        <taxon>Alphaproteobacteria</taxon>
        <taxon>Rhodospirillales</taxon>
        <taxon>Roseiterribacteraceae</taxon>
        <taxon>Roseiterribacter</taxon>
    </lineage>
</organism>
<feature type="domain" description="Bacterial type II secretion system protein E" evidence="4">
    <location>
        <begin position="394"/>
        <end position="408"/>
    </location>
</feature>
<evidence type="ECO:0000256" key="1">
    <source>
        <dbReference type="ARBA" id="ARBA00006611"/>
    </source>
</evidence>
<dbReference type="AlphaFoldDB" id="A0A8S8XJA2"/>
<dbReference type="InterPro" id="IPR027417">
    <property type="entry name" value="P-loop_NTPase"/>
</dbReference>
<sequence length="580" mass="61985">MGGRAVLLHARMDLAASNSAIAEQRPLGALLVGAGLVSADDVARALTFQRQFGGRIGSILVRMGAVGEDRLLQILSQQLGWPVVARDALPTVESIRATLDASSVEFDWWLDQSAFAWTGEPGSGGGVVVVARDPLAALLQETAQRCFGTVTFALVATQDLDRLLDALRRADEFDRVTPETAIEQLRELAEAAPSVELVANMLSQAAAERASDIHVEPGERSFTVRLRLDGVLQKRLDLPRDRFDAVASRIKLMAGCDIAERRLPQDGRFVFRAGGGEIDVRVSALPGVHGESLVLRLLPKGRMEFSLDRLGMEAATLARYRAAIAGADGIVLVTGPTGSGKSTTLYATIESIDAGEDKIVTVEDPVEYELPGISQVQVQSDIGYDFARALRAILRQDPDVIMIGEIRDRETAEIAAQAALTGHLVFSTLHTNHAIGAITRLIDLGVEPFLVATALRMVAAQRLVRRLCPHCATRDEPGAAIDAEARALGLAGTANWLRPVGCSHCGNTGYRGRLGLYEAVPIDASLHDAIVAGAQESELVRRARAAGYAGLREDGLAKAWRGETSVAEILRVLGGGELDA</sequence>
<dbReference type="PROSITE" id="PS00662">
    <property type="entry name" value="T2SP_E"/>
    <property type="match status" value="1"/>
</dbReference>
<evidence type="ECO:0000313" key="5">
    <source>
        <dbReference type="EMBL" id="GIL41787.1"/>
    </source>
</evidence>
<comment type="caution">
    <text evidence="5">The sequence shown here is derived from an EMBL/GenBank/DDBJ whole genome shotgun (WGS) entry which is preliminary data.</text>
</comment>
<dbReference type="InterPro" id="IPR001482">
    <property type="entry name" value="T2SS/T4SS_dom"/>
</dbReference>
<dbReference type="EMBL" id="BOPV01000001">
    <property type="protein sequence ID" value="GIL41787.1"/>
    <property type="molecule type" value="Genomic_DNA"/>
</dbReference>
<keyword evidence="2" id="KW-0547">Nucleotide-binding</keyword>
<evidence type="ECO:0000259" key="4">
    <source>
        <dbReference type="PROSITE" id="PS00662"/>
    </source>
</evidence>
<dbReference type="SUPFAM" id="SSF160246">
    <property type="entry name" value="EspE N-terminal domain-like"/>
    <property type="match status" value="1"/>
</dbReference>
<dbReference type="PANTHER" id="PTHR30258">
    <property type="entry name" value="TYPE II SECRETION SYSTEM PROTEIN GSPE-RELATED"/>
    <property type="match status" value="1"/>
</dbReference>
<evidence type="ECO:0000313" key="6">
    <source>
        <dbReference type="Proteomes" id="UP000681075"/>
    </source>
</evidence>
<proteinExistence type="inferred from homology"/>
<comment type="similarity">
    <text evidence="1">Belongs to the GSP E family.</text>
</comment>
<dbReference type="Gene3D" id="3.30.450.90">
    <property type="match status" value="1"/>
</dbReference>
<dbReference type="Gene3D" id="1.10.40.70">
    <property type="match status" value="1"/>
</dbReference>
<keyword evidence="6" id="KW-1185">Reference proteome</keyword>
<dbReference type="InterPro" id="IPR003593">
    <property type="entry name" value="AAA+_ATPase"/>
</dbReference>
<name>A0A8S8XJA2_9PROT</name>
<evidence type="ECO:0000256" key="3">
    <source>
        <dbReference type="ARBA" id="ARBA00022840"/>
    </source>
</evidence>
<dbReference type="FunFam" id="3.40.50.300:FF:000398">
    <property type="entry name" value="Type IV pilus assembly ATPase PilB"/>
    <property type="match status" value="1"/>
</dbReference>
<dbReference type="Proteomes" id="UP000681075">
    <property type="component" value="Unassembled WGS sequence"/>
</dbReference>